<accession>A0A0G4PQE2</accession>
<evidence type="ECO:0000313" key="2">
    <source>
        <dbReference type="Proteomes" id="UP000053732"/>
    </source>
</evidence>
<keyword evidence="2" id="KW-1185">Reference proteome</keyword>
<sequence>MADSELAPKFAPFFSFAGIAAAVKRQEQLMEQRSLALELQAWEPIGPISS</sequence>
<reference evidence="1 2" key="1">
    <citation type="journal article" date="2014" name="Nat. Commun.">
        <title>Multiple recent horizontal transfers of a large genomic region in cheese making fungi.</title>
        <authorList>
            <person name="Cheeseman K."/>
            <person name="Ropars J."/>
            <person name="Renault P."/>
            <person name="Dupont J."/>
            <person name="Gouzy J."/>
            <person name="Branca A."/>
            <person name="Abraham A.L."/>
            <person name="Ceppi M."/>
            <person name="Conseiller E."/>
            <person name="Debuchy R."/>
            <person name="Malagnac F."/>
            <person name="Goarin A."/>
            <person name="Silar P."/>
            <person name="Lacoste S."/>
            <person name="Sallet E."/>
            <person name="Bensimon A."/>
            <person name="Giraud T."/>
            <person name="Brygoo Y."/>
        </authorList>
    </citation>
    <scope>NUCLEOTIDE SEQUENCE [LARGE SCALE GENOMIC DNA]</scope>
    <source>
        <strain evidence="2">FM 013</strain>
    </source>
</reference>
<proteinExistence type="predicted"/>
<name>A0A0G4PQE2_PENC3</name>
<gene>
    <name evidence="1" type="ORF">PCAMFM013_S029g000031</name>
</gene>
<organism evidence="1 2">
    <name type="scientific">Penicillium camemberti (strain FM 013)</name>
    <dbReference type="NCBI Taxonomy" id="1429867"/>
    <lineage>
        <taxon>Eukaryota</taxon>
        <taxon>Fungi</taxon>
        <taxon>Dikarya</taxon>
        <taxon>Ascomycota</taxon>
        <taxon>Pezizomycotina</taxon>
        <taxon>Eurotiomycetes</taxon>
        <taxon>Eurotiomycetidae</taxon>
        <taxon>Eurotiales</taxon>
        <taxon>Aspergillaceae</taxon>
        <taxon>Penicillium</taxon>
    </lineage>
</organism>
<dbReference type="EMBL" id="HG793162">
    <property type="protein sequence ID" value="CRL28615.1"/>
    <property type="molecule type" value="Genomic_DNA"/>
</dbReference>
<evidence type="ECO:0000313" key="1">
    <source>
        <dbReference type="EMBL" id="CRL28615.1"/>
    </source>
</evidence>
<dbReference type="AlphaFoldDB" id="A0A0G4PQE2"/>
<dbReference type="Proteomes" id="UP000053732">
    <property type="component" value="Unassembled WGS sequence"/>
</dbReference>
<protein>
    <submittedName>
        <fullName evidence="1">ATPase, F0/V0 complex, subunit C</fullName>
    </submittedName>
</protein>